<organism evidence="1">
    <name type="scientific">marine metagenome</name>
    <dbReference type="NCBI Taxonomy" id="408172"/>
    <lineage>
        <taxon>unclassified sequences</taxon>
        <taxon>metagenomes</taxon>
        <taxon>ecological metagenomes</taxon>
    </lineage>
</organism>
<name>A0A382NWG3_9ZZZZ</name>
<feature type="non-terminal residue" evidence="1">
    <location>
        <position position="1"/>
    </location>
</feature>
<accession>A0A382NWG3</accession>
<protein>
    <submittedName>
        <fullName evidence="1">Uncharacterized protein</fullName>
    </submittedName>
</protein>
<reference evidence="1" key="1">
    <citation type="submission" date="2018-05" db="EMBL/GenBank/DDBJ databases">
        <authorList>
            <person name="Lanie J.A."/>
            <person name="Ng W.-L."/>
            <person name="Kazmierczak K.M."/>
            <person name="Andrzejewski T.M."/>
            <person name="Davidsen T.M."/>
            <person name="Wayne K.J."/>
            <person name="Tettelin H."/>
            <person name="Glass J.I."/>
            <person name="Rusch D."/>
            <person name="Podicherti R."/>
            <person name="Tsui H.-C.T."/>
            <person name="Winkler M.E."/>
        </authorList>
    </citation>
    <scope>NUCLEOTIDE SEQUENCE</scope>
</reference>
<proteinExistence type="predicted"/>
<dbReference type="AlphaFoldDB" id="A0A382NWG3"/>
<dbReference type="EMBL" id="UINC01103254">
    <property type="protein sequence ID" value="SVC65493.1"/>
    <property type="molecule type" value="Genomic_DNA"/>
</dbReference>
<gene>
    <name evidence="1" type="ORF">METZ01_LOCUS318347</name>
</gene>
<sequence>NETTNDGRIAYVANGGDGPFGDCEWTPTVEPGQAYF</sequence>
<evidence type="ECO:0000313" key="1">
    <source>
        <dbReference type="EMBL" id="SVC65493.1"/>
    </source>
</evidence>